<comment type="caution">
    <text evidence="2">The sequence shown here is derived from an EMBL/GenBank/DDBJ whole genome shotgun (WGS) entry which is preliminary data.</text>
</comment>
<dbReference type="EMBL" id="BAAAPY010000004">
    <property type="protein sequence ID" value="GAA2077498.1"/>
    <property type="molecule type" value="Genomic_DNA"/>
</dbReference>
<dbReference type="RefSeq" id="WP_344326836.1">
    <property type="nucleotide sequence ID" value="NZ_BAAAPY010000004.1"/>
</dbReference>
<dbReference type="Gene3D" id="2.30.30.940">
    <property type="match status" value="1"/>
</dbReference>
<accession>A0ABN2VYG8</accession>
<name>A0ABN2VYG8_9ACTN</name>
<feature type="domain" description="TrwC relaxase" evidence="1">
    <location>
        <begin position="10"/>
        <end position="329"/>
    </location>
</feature>
<dbReference type="Gene3D" id="3.40.50.300">
    <property type="entry name" value="P-loop containing nucleotide triphosphate hydrolases"/>
    <property type="match status" value="2"/>
</dbReference>
<dbReference type="InterPro" id="IPR027417">
    <property type="entry name" value="P-loop_NTPase"/>
</dbReference>
<dbReference type="CDD" id="cd18809">
    <property type="entry name" value="SF1_C_RecD"/>
    <property type="match status" value="1"/>
</dbReference>
<dbReference type="NCBIfam" id="NF041492">
    <property type="entry name" value="MobF"/>
    <property type="match status" value="1"/>
</dbReference>
<protein>
    <recommendedName>
        <fullName evidence="1">TrwC relaxase domain-containing protein</fullName>
    </recommendedName>
</protein>
<evidence type="ECO:0000313" key="2">
    <source>
        <dbReference type="EMBL" id="GAA2077498.1"/>
    </source>
</evidence>
<dbReference type="Pfam" id="PF13604">
    <property type="entry name" value="AAA_30"/>
    <property type="match status" value="1"/>
</dbReference>
<dbReference type="Pfam" id="PF08751">
    <property type="entry name" value="TrwC"/>
    <property type="match status" value="1"/>
</dbReference>
<dbReference type="Proteomes" id="UP001501480">
    <property type="component" value="Unassembled WGS sequence"/>
</dbReference>
<evidence type="ECO:0000259" key="1">
    <source>
        <dbReference type="Pfam" id="PF08751"/>
    </source>
</evidence>
<sequence>MVVSLRKMSAGHGYKYLLKTVVVGDGERDLSTPLTRYYAETGTPPGRWIGSGVADLGLKEGSEVTQAQLELLIGHGRHPLTGEKLGRAYPLYGTRKQKAVAGFDFSFSIPKSASVLWGVADAGTQDIIANAHIDAIRDVFDFMERELAATRMGVGTRDGAVAQVETTGFIATAYDHWDSRAGDPHLHTHVVISNKTLTAIDRKWRSLDSKAMYAWAVSVSELHQAVFADHLTRALGVDWEPRSRGRDRNHDWAVVGVPQSLAKLFSSRAAAIDAAADDLIQQYVDKHGHRPRRAVVHRIRNQASLATRPPKRSRSLAELTDMWRSQASDHLGEDATSWATSLASSTPPRVLRADDVPLDVVDALAHSVLARVAEKRSTWRRANLYAEAARQTMSWRFVSTTDREAISGMVVDAAEEASLRLTPPELATVPAIFTRRDGTSVFRPKHSTVFSSEHLLAAEDRLLALADLRTAPTADIGLVDAVAARPTKGQRLSQEQVDAIARIASSARQLDLLIGPAGAGKTTAMRALKRVWTQQHGRGSVVGLAPSAAAAQVLADDLGIACENTAKWLFEHDRGTARFARNQLVIIDEASLAGTLTLDRITAHAANADAKVLLVGDWAQLSAVDAGGAFAMLSAARDDAAQLLDIHRFTHEWEKATSLDLRHGRAEAIDAYLVHDRVRASRGDEAQRDAYDAWAADVAAGRSSVLIADSAQAVGDLNHRARLDRLMRGETQVGREVALASRGSASIGDVVITRRNDRRLRTLRSGWVRNGDRWTVADVRTDGSLVVRRTDRRFAGAVVLPASYVAEYVDLGYAVTAHRAHGLTVDTAHVVVGETTTRENLYVAMTRGRESNIAYVELDHPDEGHASGLDAPTAREVLLKVLANVGAETSAHEMIAKEQDTWGSISQLAAEYETIAASAQHDRWAQLVRASGLSTEQAASAIESDGFGPLTAELRRAEANGHAIEVVLPAAVARHGFADADDIASVMRHRIGRMTRAPAGRRARQDRLIVGLIPEAVGPMADDMRQALNDRRNLIEQRAWRLADEAIDAKAAWERRLGEPPIDRRDRDRWHRAVVTVAAYRDRYRITSLVPLAPDPATDAQRLDFARAEAAIRVCDAAVLNLQSQRSTRSIVASVNTICPEISVNRIDT</sequence>
<keyword evidence="3" id="KW-1185">Reference proteome</keyword>
<dbReference type="SUPFAM" id="SSF55464">
    <property type="entry name" value="Origin of replication-binding domain, RBD-like"/>
    <property type="match status" value="1"/>
</dbReference>
<dbReference type="InterPro" id="IPR014862">
    <property type="entry name" value="TrwC"/>
</dbReference>
<reference evidence="2 3" key="1">
    <citation type="journal article" date="2019" name="Int. J. Syst. Evol. Microbiol.">
        <title>The Global Catalogue of Microorganisms (GCM) 10K type strain sequencing project: providing services to taxonomists for standard genome sequencing and annotation.</title>
        <authorList>
            <consortium name="The Broad Institute Genomics Platform"/>
            <consortium name="The Broad Institute Genome Sequencing Center for Infectious Disease"/>
            <person name="Wu L."/>
            <person name="Ma J."/>
        </authorList>
    </citation>
    <scope>NUCLEOTIDE SEQUENCE [LARGE SCALE GENOMIC DNA]</scope>
    <source>
        <strain evidence="2 3">JCM 15749</strain>
    </source>
</reference>
<dbReference type="SUPFAM" id="SSF52540">
    <property type="entry name" value="P-loop containing nucleoside triphosphate hydrolases"/>
    <property type="match status" value="2"/>
</dbReference>
<organism evidence="2 3">
    <name type="scientific">Aeromicrobium halocynthiae</name>
    <dbReference type="NCBI Taxonomy" id="560557"/>
    <lineage>
        <taxon>Bacteria</taxon>
        <taxon>Bacillati</taxon>
        <taxon>Actinomycetota</taxon>
        <taxon>Actinomycetes</taxon>
        <taxon>Propionibacteriales</taxon>
        <taxon>Nocardioidaceae</taxon>
        <taxon>Aeromicrobium</taxon>
    </lineage>
</organism>
<proteinExistence type="predicted"/>
<evidence type="ECO:0000313" key="3">
    <source>
        <dbReference type="Proteomes" id="UP001501480"/>
    </source>
</evidence>
<gene>
    <name evidence="2" type="ORF">GCM10009821_16430</name>
</gene>